<sequence>MRSGIIYYEYEKRDKFEDYDLKADAKLGTFKIRRYHFDDESFVHPLHSVRFDPNCPYEVPMEALMADRSLSSYKNGKSSTRGSHPSRRSSPTPHYSPKGLSSTQRVPSSSSTKEASSFRRRVAGKMLRSPKSWELIPPSEDCMCEGDEEDEEEKDIGGMKPSVEKKEACEEEEEEEVPEEREDPEEEAPAAPLPMDVDFEGDSLRFLVDLIQYPEYSSTHNGNASVPDSSEGPSD</sequence>
<feature type="region of interest" description="Disordered" evidence="1">
    <location>
        <begin position="72"/>
        <end position="197"/>
    </location>
</feature>
<protein>
    <submittedName>
        <fullName evidence="2">Uncharacterized protein</fullName>
    </submittedName>
</protein>
<evidence type="ECO:0000256" key="1">
    <source>
        <dbReference type="SAM" id="MobiDB-lite"/>
    </source>
</evidence>
<comment type="caution">
    <text evidence="2">The sequence shown here is derived from an EMBL/GenBank/DDBJ whole genome shotgun (WGS) entry which is preliminary data.</text>
</comment>
<feature type="region of interest" description="Disordered" evidence="1">
    <location>
        <begin position="215"/>
        <end position="235"/>
    </location>
</feature>
<evidence type="ECO:0000313" key="3">
    <source>
        <dbReference type="Proteomes" id="UP001341840"/>
    </source>
</evidence>
<dbReference type="Proteomes" id="UP001341840">
    <property type="component" value="Unassembled WGS sequence"/>
</dbReference>
<organism evidence="2 3">
    <name type="scientific">Stylosanthes scabra</name>
    <dbReference type="NCBI Taxonomy" id="79078"/>
    <lineage>
        <taxon>Eukaryota</taxon>
        <taxon>Viridiplantae</taxon>
        <taxon>Streptophyta</taxon>
        <taxon>Embryophyta</taxon>
        <taxon>Tracheophyta</taxon>
        <taxon>Spermatophyta</taxon>
        <taxon>Magnoliopsida</taxon>
        <taxon>eudicotyledons</taxon>
        <taxon>Gunneridae</taxon>
        <taxon>Pentapetalae</taxon>
        <taxon>rosids</taxon>
        <taxon>fabids</taxon>
        <taxon>Fabales</taxon>
        <taxon>Fabaceae</taxon>
        <taxon>Papilionoideae</taxon>
        <taxon>50 kb inversion clade</taxon>
        <taxon>dalbergioids sensu lato</taxon>
        <taxon>Dalbergieae</taxon>
        <taxon>Pterocarpus clade</taxon>
        <taxon>Stylosanthes</taxon>
    </lineage>
</organism>
<proteinExistence type="predicted"/>
<name>A0ABU6TDD8_9FABA</name>
<evidence type="ECO:0000313" key="2">
    <source>
        <dbReference type="EMBL" id="MED6146375.1"/>
    </source>
</evidence>
<keyword evidence="3" id="KW-1185">Reference proteome</keyword>
<feature type="compositionally biased region" description="Acidic residues" evidence="1">
    <location>
        <begin position="142"/>
        <end position="154"/>
    </location>
</feature>
<reference evidence="2 3" key="1">
    <citation type="journal article" date="2023" name="Plants (Basel)">
        <title>Bridging the Gap: Combining Genomics and Transcriptomics Approaches to Understand Stylosanthes scabra, an Orphan Legume from the Brazilian Caatinga.</title>
        <authorList>
            <person name="Ferreira-Neto J.R.C."/>
            <person name="da Silva M.D."/>
            <person name="Binneck E."/>
            <person name="de Melo N.F."/>
            <person name="da Silva R.H."/>
            <person name="de Melo A.L.T.M."/>
            <person name="Pandolfi V."/>
            <person name="Bustamante F.O."/>
            <person name="Brasileiro-Vidal A.C."/>
            <person name="Benko-Iseppon A.M."/>
        </authorList>
    </citation>
    <scope>NUCLEOTIDE SEQUENCE [LARGE SCALE GENOMIC DNA]</scope>
    <source>
        <tissue evidence="2">Leaves</tissue>
    </source>
</reference>
<accession>A0ABU6TDD8</accession>
<feature type="compositionally biased region" description="Low complexity" evidence="1">
    <location>
        <begin position="78"/>
        <end position="111"/>
    </location>
</feature>
<feature type="compositionally biased region" description="Acidic residues" evidence="1">
    <location>
        <begin position="169"/>
        <end position="188"/>
    </location>
</feature>
<gene>
    <name evidence="2" type="ORF">PIB30_033883</name>
</gene>
<dbReference type="EMBL" id="JASCZI010090776">
    <property type="protein sequence ID" value="MED6146375.1"/>
    <property type="molecule type" value="Genomic_DNA"/>
</dbReference>